<dbReference type="GO" id="GO:0033819">
    <property type="term" value="F:lipoyl(octanoyl) transferase activity"/>
    <property type="evidence" value="ECO:0007669"/>
    <property type="project" value="UniProtKB-EC"/>
</dbReference>
<dbReference type="Gene3D" id="3.30.930.10">
    <property type="entry name" value="Bira Bifunctional Protein, Domain 2"/>
    <property type="match status" value="1"/>
</dbReference>
<evidence type="ECO:0000259" key="9">
    <source>
        <dbReference type="PROSITE" id="PS51733"/>
    </source>
</evidence>
<feature type="binding site" evidence="7">
    <location>
        <begin position="177"/>
        <end position="179"/>
    </location>
    <ligand>
        <name>substrate</name>
    </ligand>
</feature>
<feature type="site" description="Lowers pKa of active site Cys" evidence="8">
    <location>
        <position position="161"/>
    </location>
</feature>
<dbReference type="PANTHER" id="PTHR10993">
    <property type="entry name" value="OCTANOYLTRANSFERASE"/>
    <property type="match status" value="1"/>
</dbReference>
<reference evidence="10 11" key="1">
    <citation type="submission" date="2024-10" db="EMBL/GenBank/DDBJ databases">
        <title>Updated reference genomes for cyclostephanoid diatoms.</title>
        <authorList>
            <person name="Roberts W.R."/>
            <person name="Alverson A.J."/>
        </authorList>
    </citation>
    <scope>NUCLEOTIDE SEQUENCE [LARGE SCALE GENOMIC DNA]</scope>
    <source>
        <strain evidence="10 11">AJA276-08</strain>
    </source>
</reference>
<dbReference type="InterPro" id="IPR020605">
    <property type="entry name" value="Octanoyltransferase_CS"/>
</dbReference>
<protein>
    <recommendedName>
        <fullName evidence="3">lipoyl(octanoyl) transferase</fullName>
        <ecNumber evidence="3">2.3.1.181</ecNumber>
    </recommendedName>
</protein>
<comment type="caution">
    <text evidence="10">The sequence shown here is derived from an EMBL/GenBank/DDBJ whole genome shotgun (WGS) entry which is preliminary data.</text>
</comment>
<dbReference type="HAMAP" id="MF_00013">
    <property type="entry name" value="LipB"/>
    <property type="match status" value="1"/>
</dbReference>
<feature type="active site" description="Acyl-thioester intermediate" evidence="6">
    <location>
        <position position="196"/>
    </location>
</feature>
<evidence type="ECO:0000256" key="7">
    <source>
        <dbReference type="PIRSR" id="PIRSR016262-2"/>
    </source>
</evidence>
<evidence type="ECO:0000256" key="5">
    <source>
        <dbReference type="ARBA" id="ARBA00023315"/>
    </source>
</evidence>
<accession>A0ABD3QLK2</accession>
<dbReference type="Pfam" id="PF21948">
    <property type="entry name" value="LplA-B_cat"/>
    <property type="match status" value="1"/>
</dbReference>
<feature type="binding site" evidence="7">
    <location>
        <begin position="96"/>
        <end position="103"/>
    </location>
    <ligand>
        <name>substrate</name>
    </ligand>
</feature>
<dbReference type="InterPro" id="IPR000544">
    <property type="entry name" value="Octanoyltransferase"/>
</dbReference>
<evidence type="ECO:0000256" key="6">
    <source>
        <dbReference type="PIRSR" id="PIRSR016262-1"/>
    </source>
</evidence>
<dbReference type="CDD" id="cd16444">
    <property type="entry name" value="LipB"/>
    <property type="match status" value="1"/>
</dbReference>
<dbReference type="InterPro" id="IPR045864">
    <property type="entry name" value="aa-tRNA-synth_II/BPL/LPL"/>
</dbReference>
<evidence type="ECO:0000313" key="10">
    <source>
        <dbReference type="EMBL" id="KAL3801288.1"/>
    </source>
</evidence>
<evidence type="ECO:0000256" key="8">
    <source>
        <dbReference type="PIRSR" id="PIRSR016262-3"/>
    </source>
</evidence>
<dbReference type="EC" id="2.3.1.181" evidence="3"/>
<dbReference type="PROSITE" id="PS01313">
    <property type="entry name" value="LIPB"/>
    <property type="match status" value="1"/>
</dbReference>
<dbReference type="AlphaFoldDB" id="A0ABD3QLK2"/>
<dbReference type="Proteomes" id="UP001530315">
    <property type="component" value="Unassembled WGS sequence"/>
</dbReference>
<name>A0ABD3QLK2_9STRA</name>
<keyword evidence="11" id="KW-1185">Reference proteome</keyword>
<dbReference type="InterPro" id="IPR004143">
    <property type="entry name" value="BPL_LPL_catalytic"/>
</dbReference>
<feature type="domain" description="BPL/LPL catalytic" evidence="9">
    <location>
        <begin position="50"/>
        <end position="237"/>
    </location>
</feature>
<dbReference type="EMBL" id="JALLAZ020000196">
    <property type="protein sequence ID" value="KAL3801288.1"/>
    <property type="molecule type" value="Genomic_DNA"/>
</dbReference>
<dbReference type="SUPFAM" id="SSF55681">
    <property type="entry name" value="Class II aaRS and biotin synthetases"/>
    <property type="match status" value="1"/>
</dbReference>
<evidence type="ECO:0000256" key="3">
    <source>
        <dbReference type="ARBA" id="ARBA00012334"/>
    </source>
</evidence>
<evidence type="ECO:0000256" key="2">
    <source>
        <dbReference type="ARBA" id="ARBA00007907"/>
    </source>
</evidence>
<dbReference type="PIRSF" id="PIRSF016262">
    <property type="entry name" value="LPLase"/>
    <property type="match status" value="1"/>
</dbReference>
<feature type="binding site" evidence="7">
    <location>
        <begin position="164"/>
        <end position="166"/>
    </location>
    <ligand>
        <name>substrate</name>
    </ligand>
</feature>
<gene>
    <name evidence="10" type="ORF">ACHAW5_000749</name>
</gene>
<dbReference type="PROSITE" id="PS51733">
    <property type="entry name" value="BPL_LPL_CATALYTIC"/>
    <property type="match status" value="1"/>
</dbReference>
<evidence type="ECO:0000256" key="4">
    <source>
        <dbReference type="ARBA" id="ARBA00022679"/>
    </source>
</evidence>
<keyword evidence="4" id="KW-0808">Transferase</keyword>
<comment type="similarity">
    <text evidence="2">Belongs to the LipB family.</text>
</comment>
<sequence length="241" mass="27231">MPYHETWDLQKRLVDYQLARIGKRPKDPPLYCQFVPTSDDMDGNATPPHLLGCDSIIIVQHDPVYTLGTASDPSFILGYDDHDNYDNKIPIYRIERGGEVTYHGPGQLTVYPILDLRGYKQDIHWYMRALEEVILLALKKAGVKGATREDSLTGVWVSNKKIAALGIKARRWVTMHGVAINVDMRSLQNFDGIVPCGLEGREVTCINEEIHSAPYLTVEEFSYLVKEALEEIFGVCLIPVQ</sequence>
<dbReference type="PANTHER" id="PTHR10993:SF7">
    <property type="entry name" value="LIPOYLTRANSFERASE 2, MITOCHONDRIAL-RELATED"/>
    <property type="match status" value="1"/>
</dbReference>
<evidence type="ECO:0000313" key="11">
    <source>
        <dbReference type="Proteomes" id="UP001530315"/>
    </source>
</evidence>
<organism evidence="10 11">
    <name type="scientific">Stephanodiscus triporus</name>
    <dbReference type="NCBI Taxonomy" id="2934178"/>
    <lineage>
        <taxon>Eukaryota</taxon>
        <taxon>Sar</taxon>
        <taxon>Stramenopiles</taxon>
        <taxon>Ochrophyta</taxon>
        <taxon>Bacillariophyta</taxon>
        <taxon>Coscinodiscophyceae</taxon>
        <taxon>Thalassiosirophycidae</taxon>
        <taxon>Stephanodiscales</taxon>
        <taxon>Stephanodiscaceae</taxon>
        <taxon>Stephanodiscus</taxon>
    </lineage>
</organism>
<evidence type="ECO:0000256" key="1">
    <source>
        <dbReference type="ARBA" id="ARBA00004821"/>
    </source>
</evidence>
<comment type="pathway">
    <text evidence="1">Protein modification; protein lipoylation via endogenous pathway; protein N(6)-(lipoyl)lysine from octanoyl-[acyl-carrier-protein]: step 1/2.</text>
</comment>
<keyword evidence="5" id="KW-0012">Acyltransferase</keyword>
<dbReference type="NCBIfam" id="TIGR00214">
    <property type="entry name" value="lipB"/>
    <property type="match status" value="1"/>
</dbReference>
<proteinExistence type="inferred from homology"/>